<dbReference type="Pfam" id="PF19086">
    <property type="entry name" value="Terpene_syn_C_2"/>
    <property type="match status" value="1"/>
</dbReference>
<reference evidence="7" key="1">
    <citation type="submission" date="2022-07" db="EMBL/GenBank/DDBJ databases">
        <title>Genome Sequence of Physisporinus lineatus.</title>
        <authorList>
            <person name="Buettner E."/>
        </authorList>
    </citation>
    <scope>NUCLEOTIDE SEQUENCE</scope>
    <source>
        <strain evidence="7">VT162</strain>
    </source>
</reference>
<evidence type="ECO:0000313" key="8">
    <source>
        <dbReference type="Proteomes" id="UP001212997"/>
    </source>
</evidence>
<dbReference type="AlphaFoldDB" id="A0AAD5VBH2"/>
<keyword evidence="5 6" id="KW-0456">Lyase</keyword>
<dbReference type="Proteomes" id="UP001212997">
    <property type="component" value="Unassembled WGS sequence"/>
</dbReference>
<evidence type="ECO:0000256" key="5">
    <source>
        <dbReference type="ARBA" id="ARBA00023239"/>
    </source>
</evidence>
<sequence>MEYTLPNTLANWPWPRRVNPHYDTIAPVSAAWVESFRAMSPSAQKAFNACKFGLLAAMFYPAADEKKYRRGCDLQNVFFIIEEFTDTQKGEEVQHVVDIVMDTLRNPHEPRPEGELLIGKIIQEFWLLAIEDTSEVWQDRFIDTFQRYMDSNYRQASDRDVGHIRDLETYMEWRRENIGVWPTIVLYELDSDLPPEIYDHPLVQEICIDATDLVIIDNDIVSYNVEQARGDTHNILCVVMNELSLDLQDALDWTAKKHQEIASAFLSKLAALPSFGEDYDRKLKSYISAVAQVVTAGGHWSFECERYFGKAGMQIQKHRKFVLLPKKK</sequence>
<organism evidence="7 8">
    <name type="scientific">Meripilus lineatus</name>
    <dbReference type="NCBI Taxonomy" id="2056292"/>
    <lineage>
        <taxon>Eukaryota</taxon>
        <taxon>Fungi</taxon>
        <taxon>Dikarya</taxon>
        <taxon>Basidiomycota</taxon>
        <taxon>Agaricomycotina</taxon>
        <taxon>Agaricomycetes</taxon>
        <taxon>Polyporales</taxon>
        <taxon>Meripilaceae</taxon>
        <taxon>Meripilus</taxon>
    </lineage>
</organism>
<protein>
    <recommendedName>
        <fullName evidence="6">Terpene synthase</fullName>
        <ecNumber evidence="6">4.2.3.-</ecNumber>
    </recommendedName>
</protein>
<dbReference type="InterPro" id="IPR008949">
    <property type="entry name" value="Isoprenoid_synthase_dom_sf"/>
</dbReference>
<dbReference type="SUPFAM" id="SSF48576">
    <property type="entry name" value="Terpenoid synthases"/>
    <property type="match status" value="1"/>
</dbReference>
<dbReference type="PANTHER" id="PTHR35201">
    <property type="entry name" value="TERPENE SYNTHASE"/>
    <property type="match status" value="1"/>
</dbReference>
<dbReference type="PANTHER" id="PTHR35201:SF4">
    <property type="entry name" value="BETA-PINACENE SYNTHASE-RELATED"/>
    <property type="match status" value="1"/>
</dbReference>
<keyword evidence="4 6" id="KW-0460">Magnesium</keyword>
<dbReference type="EC" id="4.2.3.-" evidence="6"/>
<evidence type="ECO:0000256" key="2">
    <source>
        <dbReference type="ARBA" id="ARBA00006333"/>
    </source>
</evidence>
<dbReference type="InterPro" id="IPR034686">
    <property type="entry name" value="Terpene_cyclase-like_2"/>
</dbReference>
<keyword evidence="3 6" id="KW-0479">Metal-binding</keyword>
<dbReference type="GO" id="GO:0046872">
    <property type="term" value="F:metal ion binding"/>
    <property type="evidence" value="ECO:0007669"/>
    <property type="project" value="UniProtKB-KW"/>
</dbReference>
<comment type="caution">
    <text evidence="7">The sequence shown here is derived from an EMBL/GenBank/DDBJ whole genome shotgun (WGS) entry which is preliminary data.</text>
</comment>
<evidence type="ECO:0000256" key="3">
    <source>
        <dbReference type="ARBA" id="ARBA00022723"/>
    </source>
</evidence>
<proteinExistence type="inferred from homology"/>
<evidence type="ECO:0000313" key="7">
    <source>
        <dbReference type="EMBL" id="KAJ3491180.1"/>
    </source>
</evidence>
<name>A0AAD5VBH2_9APHY</name>
<dbReference type="Gene3D" id="1.10.600.10">
    <property type="entry name" value="Farnesyl Diphosphate Synthase"/>
    <property type="match status" value="1"/>
</dbReference>
<evidence type="ECO:0000256" key="1">
    <source>
        <dbReference type="ARBA" id="ARBA00001946"/>
    </source>
</evidence>
<comment type="cofactor">
    <cofactor evidence="1 6">
        <name>Mg(2+)</name>
        <dbReference type="ChEBI" id="CHEBI:18420"/>
    </cofactor>
</comment>
<comment type="similarity">
    <text evidence="2 6">Belongs to the terpene synthase family.</text>
</comment>
<accession>A0AAD5VBH2</accession>
<dbReference type="GO" id="GO:0008299">
    <property type="term" value="P:isoprenoid biosynthetic process"/>
    <property type="evidence" value="ECO:0007669"/>
    <property type="project" value="UniProtKB-ARBA"/>
</dbReference>
<gene>
    <name evidence="7" type="ORF">NLI96_g902</name>
</gene>
<dbReference type="GO" id="GO:0010333">
    <property type="term" value="F:terpene synthase activity"/>
    <property type="evidence" value="ECO:0007669"/>
    <property type="project" value="InterPro"/>
</dbReference>
<dbReference type="EMBL" id="JANAWD010000016">
    <property type="protein sequence ID" value="KAJ3491180.1"/>
    <property type="molecule type" value="Genomic_DNA"/>
</dbReference>
<evidence type="ECO:0000256" key="6">
    <source>
        <dbReference type="RuleBase" id="RU366034"/>
    </source>
</evidence>
<evidence type="ECO:0000256" key="4">
    <source>
        <dbReference type="ARBA" id="ARBA00022842"/>
    </source>
</evidence>
<keyword evidence="8" id="KW-1185">Reference proteome</keyword>